<proteinExistence type="predicted"/>
<protein>
    <submittedName>
        <fullName evidence="2">Uncharacterized protein</fullName>
    </submittedName>
</protein>
<evidence type="ECO:0000256" key="1">
    <source>
        <dbReference type="SAM" id="Phobius"/>
    </source>
</evidence>
<dbReference type="AlphaFoldDB" id="A0A6C0I898"/>
<dbReference type="EMBL" id="MN740130">
    <property type="protein sequence ID" value="QHT89009.1"/>
    <property type="molecule type" value="Genomic_DNA"/>
</dbReference>
<feature type="transmembrane region" description="Helical" evidence="1">
    <location>
        <begin position="118"/>
        <end position="135"/>
    </location>
</feature>
<feature type="transmembrane region" description="Helical" evidence="1">
    <location>
        <begin position="77"/>
        <end position="98"/>
    </location>
</feature>
<organism evidence="2">
    <name type="scientific">viral metagenome</name>
    <dbReference type="NCBI Taxonomy" id="1070528"/>
    <lineage>
        <taxon>unclassified sequences</taxon>
        <taxon>metagenomes</taxon>
        <taxon>organismal metagenomes</taxon>
    </lineage>
</organism>
<keyword evidence="1" id="KW-0812">Transmembrane</keyword>
<feature type="transmembrane region" description="Helical" evidence="1">
    <location>
        <begin position="170"/>
        <end position="188"/>
    </location>
</feature>
<keyword evidence="1" id="KW-1133">Transmembrane helix</keyword>
<evidence type="ECO:0000313" key="2">
    <source>
        <dbReference type="EMBL" id="QHT89009.1"/>
    </source>
</evidence>
<name>A0A6C0I898_9ZZZZ</name>
<feature type="transmembrane region" description="Helical" evidence="1">
    <location>
        <begin position="142"/>
        <end position="164"/>
    </location>
</feature>
<reference evidence="2" key="1">
    <citation type="journal article" date="2020" name="Nature">
        <title>Giant virus diversity and host interactions through global metagenomics.</title>
        <authorList>
            <person name="Schulz F."/>
            <person name="Roux S."/>
            <person name="Paez-Espino D."/>
            <person name="Jungbluth S."/>
            <person name="Walsh D.A."/>
            <person name="Denef V.J."/>
            <person name="McMahon K.D."/>
            <person name="Konstantinidis K.T."/>
            <person name="Eloe-Fadrosh E.A."/>
            <person name="Kyrpides N.C."/>
            <person name="Woyke T."/>
        </authorList>
    </citation>
    <scope>NUCLEOTIDE SEQUENCE</scope>
    <source>
        <strain evidence="2">GVMAG-M-3300023184-51</strain>
    </source>
</reference>
<accession>A0A6C0I898</accession>
<sequence length="202" mass="23850">MVVKEKSSKENNFKKLKRKMKKRLRVAKKFLKKYKLVKNKLKKYKLRKYKLKEKDDELGYPDGIYQKVLKICFIHPFCILAGLYFQSSPIATILATMLSLTSINYWRYPLITSIRRTIDMVVAFIAVSYHIYLSLSTKNKLLCISLLLLGSIMYPISLIINTYGYHQIGYIFHCLIHVFVSMGAIFTYRDYYIRKKNAEQNT</sequence>
<keyword evidence="1" id="KW-0472">Membrane</keyword>